<dbReference type="GO" id="GO:0003964">
    <property type="term" value="F:RNA-directed DNA polymerase activity"/>
    <property type="evidence" value="ECO:0007669"/>
    <property type="project" value="UniProtKB-KW"/>
</dbReference>
<gene>
    <name evidence="2" type="ORF">KUF71_024811</name>
</gene>
<evidence type="ECO:0000256" key="1">
    <source>
        <dbReference type="SAM" id="MobiDB-lite"/>
    </source>
</evidence>
<sequence length="256" mass="29874">MNRQLQALAKWCNNWKTRINPTKSAAVYFKNCKKSQARPILYNGTTIPHQPHVKYLGVTLDKNLSFAPHLRNIQASAKSKNGSLLQLLRKKQYVSTKTRALLYDALIKPVITYVLPAWDAVRDNLWEDLETIETKWCKICTFLPHRTHMEDLYKNMPFNTLMATRNKILYDTRAAIVRHTNMYLNKDHFLIDEKGAPFGRMEVLDLKKYPLNKHPVELGSKKYKRHPDCPIKIKNKIKRKNKEEQQSTTSPQTTTP</sequence>
<evidence type="ECO:0000313" key="3">
    <source>
        <dbReference type="Proteomes" id="UP001219518"/>
    </source>
</evidence>
<evidence type="ECO:0000313" key="2">
    <source>
        <dbReference type="EMBL" id="KAK3915668.1"/>
    </source>
</evidence>
<dbReference type="PANTHER" id="PTHR33332">
    <property type="entry name" value="REVERSE TRANSCRIPTASE DOMAIN-CONTAINING PROTEIN"/>
    <property type="match status" value="1"/>
</dbReference>
<proteinExistence type="predicted"/>
<dbReference type="EMBL" id="JAHWGI010000446">
    <property type="protein sequence ID" value="KAK3915668.1"/>
    <property type="molecule type" value="Genomic_DNA"/>
</dbReference>
<protein>
    <submittedName>
        <fullName evidence="2">RNA-directed DNA polymerase from mobile element jockey</fullName>
    </submittedName>
</protein>
<feature type="compositionally biased region" description="Low complexity" evidence="1">
    <location>
        <begin position="246"/>
        <end position="256"/>
    </location>
</feature>
<dbReference type="AlphaFoldDB" id="A0AAE1H6V6"/>
<name>A0AAE1H6V6_9NEOP</name>
<reference evidence="2" key="1">
    <citation type="submission" date="2021-07" db="EMBL/GenBank/DDBJ databases">
        <authorList>
            <person name="Catto M.A."/>
            <person name="Jacobson A."/>
            <person name="Kennedy G."/>
            <person name="Labadie P."/>
            <person name="Hunt B.G."/>
            <person name="Srinivasan R."/>
        </authorList>
    </citation>
    <scope>NUCLEOTIDE SEQUENCE</scope>
    <source>
        <strain evidence="2">PL_HMW_Pooled</strain>
        <tissue evidence="2">Head</tissue>
    </source>
</reference>
<accession>A0AAE1H6V6</accession>
<keyword evidence="3" id="KW-1185">Reference proteome</keyword>
<dbReference type="Proteomes" id="UP001219518">
    <property type="component" value="Unassembled WGS sequence"/>
</dbReference>
<comment type="caution">
    <text evidence="2">The sequence shown here is derived from an EMBL/GenBank/DDBJ whole genome shotgun (WGS) entry which is preliminary data.</text>
</comment>
<keyword evidence="2" id="KW-0695">RNA-directed DNA polymerase</keyword>
<feature type="region of interest" description="Disordered" evidence="1">
    <location>
        <begin position="220"/>
        <end position="256"/>
    </location>
</feature>
<feature type="compositionally biased region" description="Basic and acidic residues" evidence="1">
    <location>
        <begin position="220"/>
        <end position="231"/>
    </location>
</feature>
<organism evidence="2 3">
    <name type="scientific">Frankliniella fusca</name>
    <dbReference type="NCBI Taxonomy" id="407009"/>
    <lineage>
        <taxon>Eukaryota</taxon>
        <taxon>Metazoa</taxon>
        <taxon>Ecdysozoa</taxon>
        <taxon>Arthropoda</taxon>
        <taxon>Hexapoda</taxon>
        <taxon>Insecta</taxon>
        <taxon>Pterygota</taxon>
        <taxon>Neoptera</taxon>
        <taxon>Paraneoptera</taxon>
        <taxon>Thysanoptera</taxon>
        <taxon>Terebrantia</taxon>
        <taxon>Thripoidea</taxon>
        <taxon>Thripidae</taxon>
        <taxon>Frankliniella</taxon>
    </lineage>
</organism>
<keyword evidence="2" id="KW-0548">Nucleotidyltransferase</keyword>
<keyword evidence="2" id="KW-0808">Transferase</keyword>
<reference evidence="2" key="2">
    <citation type="journal article" date="2023" name="BMC Genomics">
        <title>Pest status, molecular evolution, and epigenetic factors derived from the genome assembly of Frankliniella fusca, a thysanopteran phytovirus vector.</title>
        <authorList>
            <person name="Catto M.A."/>
            <person name="Labadie P.E."/>
            <person name="Jacobson A.L."/>
            <person name="Kennedy G.G."/>
            <person name="Srinivasan R."/>
            <person name="Hunt B.G."/>
        </authorList>
    </citation>
    <scope>NUCLEOTIDE SEQUENCE</scope>
    <source>
        <strain evidence="2">PL_HMW_Pooled</strain>
    </source>
</reference>